<dbReference type="Pfam" id="PF01339">
    <property type="entry name" value="CheB_methylest"/>
    <property type="match status" value="1"/>
</dbReference>
<dbReference type="SUPFAM" id="SSF52172">
    <property type="entry name" value="CheY-like"/>
    <property type="match status" value="1"/>
</dbReference>
<sequence>MDAHKNAIRVLIVDDCPIVREFIIGLFAEEADIKVVGEAANGEEASKQAYLLRPNLIIMDIAMPVMDGLEAIEIIMQNNPTPILVVTAYDDAHLAYEAVSRGALEVVEKPSIDSTNYRQFIHKIKLLAGVKVIRHITGNRQAAPKHSIAQTRANCRSKAVAIASSLGGAKVLESILSQLTADFPAPIVIAQHISEGFAEALADWLNYKTPLTVKVASQSDPLLPGRVLIAPPEYNVQVDVDGNIELLPYSPGNIYHPSCDRLLASIAQVYRQGAVGIILTGMGQDGVKGMQAIKAAGGITMAQNKQTSLIYNMPRLVIEAGLADFIVAEKDIASTLTKVLTL</sequence>
<comment type="subcellular location">
    <subcellularLocation>
        <location evidence="5">Cytoplasm</location>
    </subcellularLocation>
</comment>
<evidence type="ECO:0000256" key="1">
    <source>
        <dbReference type="ARBA" id="ARBA00022490"/>
    </source>
</evidence>
<dbReference type="SMART" id="SM00448">
    <property type="entry name" value="REC"/>
    <property type="match status" value="1"/>
</dbReference>
<comment type="catalytic activity">
    <reaction evidence="4 5">
        <text>[protein]-L-glutamate 5-O-methyl ester + H2O = L-glutamyl-[protein] + methanol + H(+)</text>
        <dbReference type="Rhea" id="RHEA:23236"/>
        <dbReference type="Rhea" id="RHEA-COMP:10208"/>
        <dbReference type="Rhea" id="RHEA-COMP:10311"/>
        <dbReference type="ChEBI" id="CHEBI:15377"/>
        <dbReference type="ChEBI" id="CHEBI:15378"/>
        <dbReference type="ChEBI" id="CHEBI:17790"/>
        <dbReference type="ChEBI" id="CHEBI:29973"/>
        <dbReference type="ChEBI" id="CHEBI:82795"/>
        <dbReference type="EC" id="3.1.1.61"/>
    </reaction>
</comment>
<dbReference type="Pfam" id="PF00072">
    <property type="entry name" value="Response_reg"/>
    <property type="match status" value="1"/>
</dbReference>
<evidence type="ECO:0000313" key="10">
    <source>
        <dbReference type="EMBL" id="CQR70730.1"/>
    </source>
</evidence>
<dbReference type="Gene3D" id="3.40.50.2300">
    <property type="match status" value="1"/>
</dbReference>
<evidence type="ECO:0000256" key="2">
    <source>
        <dbReference type="ARBA" id="ARBA00022500"/>
    </source>
</evidence>
<dbReference type="RefSeq" id="WP_021169452.1">
    <property type="nucleotide sequence ID" value="NZ_CTRP01000003.1"/>
</dbReference>
<dbReference type="GO" id="GO:0000156">
    <property type="term" value="F:phosphorelay response regulator activity"/>
    <property type="evidence" value="ECO:0007669"/>
    <property type="project" value="InterPro"/>
</dbReference>
<evidence type="ECO:0000256" key="3">
    <source>
        <dbReference type="ARBA" id="ARBA00022801"/>
    </source>
</evidence>
<dbReference type="InterPro" id="IPR001789">
    <property type="entry name" value="Sig_transdc_resp-reg_receiver"/>
</dbReference>
<comment type="PTM">
    <text evidence="5">Phosphorylated by CheA. Phosphorylation of the N-terminal regulatory domain activates the methylesterase activity.</text>
</comment>
<dbReference type="InterPro" id="IPR008248">
    <property type="entry name" value="CheB-like"/>
</dbReference>
<comment type="catalytic activity">
    <reaction evidence="5">
        <text>L-glutaminyl-[protein] + H2O = L-glutamyl-[protein] + NH4(+)</text>
        <dbReference type="Rhea" id="RHEA:16441"/>
        <dbReference type="Rhea" id="RHEA-COMP:10207"/>
        <dbReference type="Rhea" id="RHEA-COMP:10208"/>
        <dbReference type="ChEBI" id="CHEBI:15377"/>
        <dbReference type="ChEBI" id="CHEBI:28938"/>
        <dbReference type="ChEBI" id="CHEBI:29973"/>
        <dbReference type="ChEBI" id="CHEBI:30011"/>
        <dbReference type="EC" id="3.5.1.44"/>
    </reaction>
</comment>
<dbReference type="GO" id="GO:0005737">
    <property type="term" value="C:cytoplasm"/>
    <property type="evidence" value="ECO:0007669"/>
    <property type="project" value="UniProtKB-SubCell"/>
</dbReference>
<keyword evidence="2 5" id="KW-0145">Chemotaxis</keyword>
<feature type="active site" evidence="5 6">
    <location>
        <position position="192"/>
    </location>
</feature>
<dbReference type="HAMAP" id="MF_00099">
    <property type="entry name" value="CheB_chemtxs"/>
    <property type="match status" value="1"/>
</dbReference>
<dbReference type="PIRSF" id="PIRSF000876">
    <property type="entry name" value="RR_chemtxs_CheB"/>
    <property type="match status" value="1"/>
</dbReference>
<comment type="similarity">
    <text evidence="5">Belongs to the CheB family.</text>
</comment>
<dbReference type="AlphaFoldDB" id="A0A0U1KTG9"/>
<proteinExistence type="inferred from homology"/>
<feature type="domain" description="CheB-type methylesterase" evidence="9">
    <location>
        <begin position="158"/>
        <end position="342"/>
    </location>
</feature>
<evidence type="ECO:0000256" key="4">
    <source>
        <dbReference type="ARBA" id="ARBA00048267"/>
    </source>
</evidence>
<dbReference type="InterPro" id="IPR000673">
    <property type="entry name" value="Sig_transdc_resp-reg_Me-estase"/>
</dbReference>
<keyword evidence="1 5" id="KW-0963">Cytoplasm</keyword>
<reference evidence="11" key="1">
    <citation type="submission" date="2015-03" db="EMBL/GenBank/DDBJ databases">
        <authorList>
            <person name="Nijsse Bart"/>
        </authorList>
    </citation>
    <scope>NUCLEOTIDE SEQUENCE [LARGE SCALE GENOMIC DNA]</scope>
</reference>
<evidence type="ECO:0000259" key="9">
    <source>
        <dbReference type="PROSITE" id="PS50122"/>
    </source>
</evidence>
<dbReference type="GO" id="GO:0050568">
    <property type="term" value="F:protein-glutamine glutaminase activity"/>
    <property type="evidence" value="ECO:0007669"/>
    <property type="project" value="UniProtKB-UniRule"/>
</dbReference>
<feature type="active site" evidence="5 6">
    <location>
        <position position="165"/>
    </location>
</feature>
<dbReference type="EC" id="3.5.1.44" evidence="5"/>
<keyword evidence="11" id="KW-1185">Reference proteome</keyword>
<keyword evidence="5 7" id="KW-0597">Phosphoprotein</keyword>
<dbReference type="PROSITE" id="PS50110">
    <property type="entry name" value="RESPONSE_REGULATORY"/>
    <property type="match status" value="1"/>
</dbReference>
<comment type="domain">
    <text evidence="5">Contains a C-terminal catalytic domain, and an N-terminal region which modulates catalytic activity.</text>
</comment>
<dbReference type="NCBIfam" id="NF001965">
    <property type="entry name" value="PRK00742.1"/>
    <property type="match status" value="1"/>
</dbReference>
<protein>
    <recommendedName>
        <fullName evidence="5">Protein-glutamate methylesterase/protein-glutamine glutaminase</fullName>
        <ecNumber evidence="5">3.1.1.61</ecNumber>
        <ecNumber evidence="5">3.5.1.44</ecNumber>
    </recommendedName>
</protein>
<evidence type="ECO:0000256" key="6">
    <source>
        <dbReference type="PROSITE-ProRule" id="PRU00050"/>
    </source>
</evidence>
<dbReference type="InterPro" id="IPR011006">
    <property type="entry name" value="CheY-like_superfamily"/>
</dbReference>
<evidence type="ECO:0000259" key="8">
    <source>
        <dbReference type="PROSITE" id="PS50110"/>
    </source>
</evidence>
<dbReference type="CDD" id="cd16432">
    <property type="entry name" value="CheB_Rec"/>
    <property type="match status" value="1"/>
</dbReference>
<feature type="modified residue" description="4-aspartylphosphate" evidence="5 7">
    <location>
        <position position="60"/>
    </location>
</feature>
<dbReference type="SUPFAM" id="SSF52738">
    <property type="entry name" value="Methylesterase CheB, C-terminal domain"/>
    <property type="match status" value="1"/>
</dbReference>
<gene>
    <name evidence="5" type="primary">cheB</name>
    <name evidence="10" type="ORF">SpAn4DRAFT_1708</name>
</gene>
<dbReference type="PROSITE" id="PS50122">
    <property type="entry name" value="CHEB"/>
    <property type="match status" value="1"/>
</dbReference>
<dbReference type="EMBL" id="CTRP01000003">
    <property type="protein sequence ID" value="CQR70730.1"/>
    <property type="molecule type" value="Genomic_DNA"/>
</dbReference>
<comment type="function">
    <text evidence="5">Involved in chemotaxis. Part of a chemotaxis signal transduction system that modulates chemotaxis in response to various stimuli. Catalyzes the demethylation of specific methylglutamate residues introduced into the chemoreceptors (methyl-accepting chemotaxis proteins or MCP) by CheR. Also mediates the irreversible deamidation of specific glutamine residues to glutamic acid.</text>
</comment>
<accession>A0A0U1KTG9</accession>
<dbReference type="InterPro" id="IPR035909">
    <property type="entry name" value="CheB_C"/>
</dbReference>
<dbReference type="PANTHER" id="PTHR42872">
    <property type="entry name" value="PROTEIN-GLUTAMATE METHYLESTERASE/PROTEIN-GLUTAMINE GLUTAMINASE"/>
    <property type="match status" value="1"/>
</dbReference>
<dbReference type="EC" id="3.1.1.61" evidence="5"/>
<dbReference type="Gene3D" id="3.40.50.180">
    <property type="entry name" value="Methylesterase CheB, C-terminal domain"/>
    <property type="match status" value="1"/>
</dbReference>
<feature type="domain" description="Response regulatory" evidence="8">
    <location>
        <begin position="9"/>
        <end position="124"/>
    </location>
</feature>
<organism evidence="10 11">
    <name type="scientific">Sporomusa ovata</name>
    <dbReference type="NCBI Taxonomy" id="2378"/>
    <lineage>
        <taxon>Bacteria</taxon>
        <taxon>Bacillati</taxon>
        <taxon>Bacillota</taxon>
        <taxon>Negativicutes</taxon>
        <taxon>Selenomonadales</taxon>
        <taxon>Sporomusaceae</taxon>
        <taxon>Sporomusa</taxon>
    </lineage>
</organism>
<name>A0A0U1KTG9_9FIRM</name>
<keyword evidence="3 5" id="KW-0378">Hydrolase</keyword>
<dbReference type="GO" id="GO:0008984">
    <property type="term" value="F:protein-glutamate methylesterase activity"/>
    <property type="evidence" value="ECO:0007669"/>
    <property type="project" value="UniProtKB-UniRule"/>
</dbReference>
<dbReference type="PANTHER" id="PTHR42872:SF6">
    <property type="entry name" value="PROTEIN-GLUTAMATE METHYLESTERASE_PROTEIN-GLUTAMINE GLUTAMINASE"/>
    <property type="match status" value="1"/>
</dbReference>
<dbReference type="CDD" id="cd17541">
    <property type="entry name" value="REC_CheB-like"/>
    <property type="match status" value="1"/>
</dbReference>
<evidence type="ECO:0000256" key="5">
    <source>
        <dbReference type="HAMAP-Rule" id="MF_00099"/>
    </source>
</evidence>
<feature type="active site" evidence="5 6">
    <location>
        <position position="285"/>
    </location>
</feature>
<dbReference type="Proteomes" id="UP000049855">
    <property type="component" value="Unassembled WGS sequence"/>
</dbReference>
<dbReference type="GO" id="GO:0006935">
    <property type="term" value="P:chemotaxis"/>
    <property type="evidence" value="ECO:0007669"/>
    <property type="project" value="UniProtKB-UniRule"/>
</dbReference>
<evidence type="ECO:0000313" key="11">
    <source>
        <dbReference type="Proteomes" id="UP000049855"/>
    </source>
</evidence>
<evidence type="ECO:0000256" key="7">
    <source>
        <dbReference type="PROSITE-ProRule" id="PRU00169"/>
    </source>
</evidence>